<dbReference type="AlphaFoldDB" id="A0A2P5FSG0"/>
<dbReference type="Proteomes" id="UP000237000">
    <property type="component" value="Unassembled WGS sequence"/>
</dbReference>
<evidence type="ECO:0000313" key="2">
    <source>
        <dbReference type="Proteomes" id="UP000237000"/>
    </source>
</evidence>
<comment type="caution">
    <text evidence="1">The sequence shown here is derived from an EMBL/GenBank/DDBJ whole genome shotgun (WGS) entry which is preliminary data.</text>
</comment>
<dbReference type="EMBL" id="JXTC01000011">
    <property type="protein sequence ID" value="POO00709.1"/>
    <property type="molecule type" value="Genomic_DNA"/>
</dbReference>
<keyword evidence="2" id="KW-1185">Reference proteome</keyword>
<evidence type="ECO:0000313" key="1">
    <source>
        <dbReference type="EMBL" id="POO00709.1"/>
    </source>
</evidence>
<reference evidence="2" key="1">
    <citation type="submission" date="2016-06" db="EMBL/GenBank/DDBJ databases">
        <title>Parallel loss of symbiosis genes in relatives of nitrogen-fixing non-legume Parasponia.</title>
        <authorList>
            <person name="Van Velzen R."/>
            <person name="Holmer R."/>
            <person name="Bu F."/>
            <person name="Rutten L."/>
            <person name="Van Zeijl A."/>
            <person name="Liu W."/>
            <person name="Santuari L."/>
            <person name="Cao Q."/>
            <person name="Sharma T."/>
            <person name="Shen D."/>
            <person name="Roswanjaya Y."/>
            <person name="Wardhani T."/>
            <person name="Kalhor M.S."/>
            <person name="Jansen J."/>
            <person name="Van den Hoogen J."/>
            <person name="Gungor B."/>
            <person name="Hartog M."/>
            <person name="Hontelez J."/>
            <person name="Verver J."/>
            <person name="Yang W.-C."/>
            <person name="Schijlen E."/>
            <person name="Repin R."/>
            <person name="Schilthuizen M."/>
            <person name="Schranz E."/>
            <person name="Heidstra R."/>
            <person name="Miyata K."/>
            <person name="Fedorova E."/>
            <person name="Kohlen W."/>
            <person name="Bisseling T."/>
            <person name="Smit S."/>
            <person name="Geurts R."/>
        </authorList>
    </citation>
    <scope>NUCLEOTIDE SEQUENCE [LARGE SCALE GENOMIC DNA]</scope>
    <source>
        <strain evidence="2">cv. RG33-2</strain>
    </source>
</reference>
<sequence>MVDNVELEGHPHEPRELLHSRPYLLHHLLYGPSGTGGGGVAGGDDGSQAEVRGLVRTGGEGFEEGRPLGAIRVAYVDYVELGLALEGFHYGPIARHVSERGPRADFLELQHHLPR</sequence>
<gene>
    <name evidence="1" type="ORF">TorRG33x02_033400</name>
</gene>
<organism evidence="1 2">
    <name type="scientific">Trema orientale</name>
    <name type="common">Charcoal tree</name>
    <name type="synonym">Celtis orientalis</name>
    <dbReference type="NCBI Taxonomy" id="63057"/>
    <lineage>
        <taxon>Eukaryota</taxon>
        <taxon>Viridiplantae</taxon>
        <taxon>Streptophyta</taxon>
        <taxon>Embryophyta</taxon>
        <taxon>Tracheophyta</taxon>
        <taxon>Spermatophyta</taxon>
        <taxon>Magnoliopsida</taxon>
        <taxon>eudicotyledons</taxon>
        <taxon>Gunneridae</taxon>
        <taxon>Pentapetalae</taxon>
        <taxon>rosids</taxon>
        <taxon>fabids</taxon>
        <taxon>Rosales</taxon>
        <taxon>Cannabaceae</taxon>
        <taxon>Trema</taxon>
    </lineage>
</organism>
<proteinExistence type="predicted"/>
<name>A0A2P5FSG0_TREOI</name>
<protein>
    <submittedName>
        <fullName evidence="1">Uncharacterized protein</fullName>
    </submittedName>
</protein>
<accession>A0A2P5FSG0</accession>
<dbReference type="OrthoDB" id="10391488at2759"/>
<dbReference type="InParanoid" id="A0A2P5FSG0"/>